<keyword evidence="3" id="KW-1185">Reference proteome</keyword>
<evidence type="ECO:0000313" key="2">
    <source>
        <dbReference type="EMBL" id="KAG6506979.1"/>
    </source>
</evidence>
<dbReference type="PANTHER" id="PTHR34222">
    <property type="entry name" value="GAG_PRE-INTEGRS DOMAIN-CONTAINING PROTEIN"/>
    <property type="match status" value="1"/>
</dbReference>
<evidence type="ECO:0000313" key="3">
    <source>
        <dbReference type="Proteomes" id="UP000734854"/>
    </source>
</evidence>
<evidence type="ECO:0000256" key="1">
    <source>
        <dbReference type="SAM" id="SignalP"/>
    </source>
</evidence>
<accession>A0A8J5GV95</accession>
<organism evidence="2 3">
    <name type="scientific">Zingiber officinale</name>
    <name type="common">Ginger</name>
    <name type="synonym">Amomum zingiber</name>
    <dbReference type="NCBI Taxonomy" id="94328"/>
    <lineage>
        <taxon>Eukaryota</taxon>
        <taxon>Viridiplantae</taxon>
        <taxon>Streptophyta</taxon>
        <taxon>Embryophyta</taxon>
        <taxon>Tracheophyta</taxon>
        <taxon>Spermatophyta</taxon>
        <taxon>Magnoliopsida</taxon>
        <taxon>Liliopsida</taxon>
        <taxon>Zingiberales</taxon>
        <taxon>Zingiberaceae</taxon>
        <taxon>Zingiber</taxon>
    </lineage>
</organism>
<name>A0A8J5GV95_ZINOF</name>
<dbReference type="EMBL" id="JACMSC010000009">
    <property type="protein sequence ID" value="KAG6506979.1"/>
    <property type="molecule type" value="Genomic_DNA"/>
</dbReference>
<keyword evidence="1" id="KW-0732">Signal</keyword>
<feature type="signal peptide" evidence="1">
    <location>
        <begin position="1"/>
        <end position="19"/>
    </location>
</feature>
<proteinExistence type="predicted"/>
<gene>
    <name evidence="2" type="ORF">ZIOFF_032313</name>
</gene>
<dbReference type="PANTHER" id="PTHR34222:SF40">
    <property type="match status" value="1"/>
</dbReference>
<sequence length="257" mass="29137">MSPLQRHCCLLLCNNAVFSSVVPASSPLQRCCLLLCSDVVFSSAAAVPLSLSNRSPQSPWPIPTKPPVIHLSQTLMFLPIYQAVHKHQLIPPLPLTSNFLLYSSAKEIWDAARETFSTSDNTIELFHAESALQDLHQADQSVTAFFSTSTFTRLWQKLDHFEFHEWKCTEDATYFKKIIETKRVFKFLRGLDKSLDDVRDRILSMKPHPNLREVFSEVRHEESRTRIVMGTPTKTLLSESSALATATEEFTSLAARK</sequence>
<dbReference type="AlphaFoldDB" id="A0A8J5GV95"/>
<dbReference type="Proteomes" id="UP000734854">
    <property type="component" value="Unassembled WGS sequence"/>
</dbReference>
<feature type="chain" id="PRO_5035159723" evidence="1">
    <location>
        <begin position="20"/>
        <end position="257"/>
    </location>
</feature>
<comment type="caution">
    <text evidence="2">The sequence shown here is derived from an EMBL/GenBank/DDBJ whole genome shotgun (WGS) entry which is preliminary data.</text>
</comment>
<protein>
    <submittedName>
        <fullName evidence="2">Uncharacterized protein</fullName>
    </submittedName>
</protein>
<reference evidence="2 3" key="1">
    <citation type="submission" date="2020-08" db="EMBL/GenBank/DDBJ databases">
        <title>Plant Genome Project.</title>
        <authorList>
            <person name="Zhang R.-G."/>
        </authorList>
    </citation>
    <scope>NUCLEOTIDE SEQUENCE [LARGE SCALE GENOMIC DNA]</scope>
    <source>
        <tissue evidence="2">Rhizome</tissue>
    </source>
</reference>